<sequence>MRHSPRVDCPPDSVAVCACSIAGIGESAHVIVLHPRGTSRTGGLSRGWWTDADDVVALLDALHVPSVSVLAHSAGTRLALATATRYPGRVASLALITPPATWLSGSPSDAATIGAARTEPEVVSALAALGEDTATTDAGFAEQFQRHPRGSKTFRPMRPSASARRLFHPRRSSPATPTCSPAFDRLPTTPQHSEPTSSGSPPAGTTPGSNSPPRSATPSRHGWAATDQSSSSLRLRQRMPAAMRPSRSPSKTTAGLPTS</sequence>
<dbReference type="PANTHER" id="PTHR43433:SF5">
    <property type="entry name" value="AB HYDROLASE-1 DOMAIN-CONTAINING PROTEIN"/>
    <property type="match status" value="1"/>
</dbReference>
<evidence type="ECO:0000313" key="3">
    <source>
        <dbReference type="EMBL" id="KXZ57739.1"/>
    </source>
</evidence>
<comment type="caution">
    <text evidence="3">The sequence shown here is derived from an EMBL/GenBank/DDBJ whole genome shotgun (WGS) entry which is preliminary data.</text>
</comment>
<evidence type="ECO:0000256" key="1">
    <source>
        <dbReference type="SAM" id="MobiDB-lite"/>
    </source>
</evidence>
<name>A0A150H6I7_9MICO</name>
<dbReference type="InterPro" id="IPR029058">
    <property type="entry name" value="AB_hydrolase_fold"/>
</dbReference>
<organism evidence="3 4">
    <name type="scientific">Microbacterium laevaniformans</name>
    <dbReference type="NCBI Taxonomy" id="36807"/>
    <lineage>
        <taxon>Bacteria</taxon>
        <taxon>Bacillati</taxon>
        <taxon>Actinomycetota</taxon>
        <taxon>Actinomycetes</taxon>
        <taxon>Micrococcales</taxon>
        <taxon>Microbacteriaceae</taxon>
        <taxon>Microbacterium</taxon>
    </lineage>
</organism>
<accession>A0A150H6I7</accession>
<dbReference type="InterPro" id="IPR000073">
    <property type="entry name" value="AB_hydrolase_1"/>
</dbReference>
<keyword evidence="4" id="KW-1185">Reference proteome</keyword>
<protein>
    <submittedName>
        <fullName evidence="3">Alpha/beta hydrolase family protein</fullName>
    </submittedName>
</protein>
<dbReference type="Proteomes" id="UP000075357">
    <property type="component" value="Unassembled WGS sequence"/>
</dbReference>
<evidence type="ECO:0000259" key="2">
    <source>
        <dbReference type="Pfam" id="PF00561"/>
    </source>
</evidence>
<dbReference type="Pfam" id="PF00561">
    <property type="entry name" value="Abhydrolase_1"/>
    <property type="match status" value="1"/>
</dbReference>
<dbReference type="STRING" id="36807.Mlaev_02520"/>
<gene>
    <name evidence="3" type="ORF">Mlaev_02520</name>
</gene>
<dbReference type="InterPro" id="IPR050471">
    <property type="entry name" value="AB_hydrolase"/>
</dbReference>
<dbReference type="RefSeq" id="WP_082784338.1">
    <property type="nucleotide sequence ID" value="NZ_LRAD01000056.1"/>
</dbReference>
<evidence type="ECO:0000313" key="4">
    <source>
        <dbReference type="Proteomes" id="UP000075357"/>
    </source>
</evidence>
<dbReference type="PANTHER" id="PTHR43433">
    <property type="entry name" value="HYDROLASE, ALPHA/BETA FOLD FAMILY PROTEIN"/>
    <property type="match status" value="1"/>
</dbReference>
<dbReference type="EMBL" id="LRAD01000056">
    <property type="protein sequence ID" value="KXZ57739.1"/>
    <property type="molecule type" value="Genomic_DNA"/>
</dbReference>
<feature type="compositionally biased region" description="Polar residues" evidence="1">
    <location>
        <begin position="206"/>
        <end position="218"/>
    </location>
</feature>
<dbReference type="Gene3D" id="3.40.50.1820">
    <property type="entry name" value="alpha/beta hydrolase"/>
    <property type="match status" value="1"/>
</dbReference>
<feature type="compositionally biased region" description="Polar residues" evidence="1">
    <location>
        <begin position="188"/>
        <end position="200"/>
    </location>
</feature>
<feature type="region of interest" description="Disordered" evidence="1">
    <location>
        <begin position="143"/>
        <end position="259"/>
    </location>
</feature>
<feature type="domain" description="AB hydrolase-1" evidence="2">
    <location>
        <begin position="15"/>
        <end position="113"/>
    </location>
</feature>
<reference evidence="3 4" key="1">
    <citation type="submission" date="2016-01" db="EMBL/GenBank/DDBJ databases">
        <title>Draft genome sequences of Microbacterium laevaniformans LCDC 91-0039 and the type strain of Microbacterium hominis LCDC 84-209.</title>
        <authorList>
            <person name="Bernier A.-M."/>
            <person name="Bernard K."/>
        </authorList>
    </citation>
    <scope>NUCLEOTIDE SEQUENCE [LARGE SCALE GENOMIC DNA]</scope>
    <source>
        <strain evidence="3 4">LCDC 91-0039</strain>
    </source>
</reference>
<dbReference type="AlphaFoldDB" id="A0A150H6I7"/>
<feature type="compositionally biased region" description="Polar residues" evidence="1">
    <location>
        <begin position="247"/>
        <end position="259"/>
    </location>
</feature>
<proteinExistence type="predicted"/>
<dbReference type="GO" id="GO:0016787">
    <property type="term" value="F:hydrolase activity"/>
    <property type="evidence" value="ECO:0007669"/>
    <property type="project" value="UniProtKB-KW"/>
</dbReference>
<keyword evidence="3" id="KW-0378">Hydrolase</keyword>
<dbReference type="SUPFAM" id="SSF53474">
    <property type="entry name" value="alpha/beta-Hydrolases"/>
    <property type="match status" value="1"/>
</dbReference>